<dbReference type="AlphaFoldDB" id="A0A438GZT7"/>
<dbReference type="EMBL" id="QGNW01000306">
    <property type="protein sequence ID" value="RVW77806.1"/>
    <property type="molecule type" value="Genomic_DNA"/>
</dbReference>
<accession>A0A438GZT7</accession>
<organism evidence="1 2">
    <name type="scientific">Vitis vinifera</name>
    <name type="common">Grape</name>
    <dbReference type="NCBI Taxonomy" id="29760"/>
    <lineage>
        <taxon>Eukaryota</taxon>
        <taxon>Viridiplantae</taxon>
        <taxon>Streptophyta</taxon>
        <taxon>Embryophyta</taxon>
        <taxon>Tracheophyta</taxon>
        <taxon>Spermatophyta</taxon>
        <taxon>Magnoliopsida</taxon>
        <taxon>eudicotyledons</taxon>
        <taxon>Gunneridae</taxon>
        <taxon>Pentapetalae</taxon>
        <taxon>rosids</taxon>
        <taxon>Vitales</taxon>
        <taxon>Vitaceae</taxon>
        <taxon>Viteae</taxon>
        <taxon>Vitis</taxon>
    </lineage>
</organism>
<gene>
    <name evidence="1" type="ORF">CK203_054454</name>
</gene>
<name>A0A438GZT7_VITVI</name>
<sequence>MLGSFKGFFSYILAFKLKALEMDLKAWNKEVVGSVVVRKELMFFELKGEKSGGLVEEGE</sequence>
<protein>
    <submittedName>
        <fullName evidence="1">Uncharacterized protein</fullName>
    </submittedName>
</protein>
<reference evidence="1 2" key="1">
    <citation type="journal article" date="2018" name="PLoS Genet.">
        <title>Population sequencing reveals clonal diversity and ancestral inbreeding in the grapevine cultivar Chardonnay.</title>
        <authorList>
            <person name="Roach M.J."/>
            <person name="Johnson D.L."/>
            <person name="Bohlmann J."/>
            <person name="van Vuuren H.J."/>
            <person name="Jones S.J."/>
            <person name="Pretorius I.S."/>
            <person name="Schmidt S.A."/>
            <person name="Borneman A.R."/>
        </authorList>
    </citation>
    <scope>NUCLEOTIDE SEQUENCE [LARGE SCALE GENOMIC DNA]</scope>
    <source>
        <strain evidence="2">cv. Chardonnay</strain>
        <tissue evidence="1">Leaf</tissue>
    </source>
</reference>
<evidence type="ECO:0000313" key="2">
    <source>
        <dbReference type="Proteomes" id="UP000288805"/>
    </source>
</evidence>
<proteinExistence type="predicted"/>
<comment type="caution">
    <text evidence="1">The sequence shown here is derived from an EMBL/GenBank/DDBJ whole genome shotgun (WGS) entry which is preliminary data.</text>
</comment>
<evidence type="ECO:0000313" key="1">
    <source>
        <dbReference type="EMBL" id="RVW77806.1"/>
    </source>
</evidence>
<dbReference type="Proteomes" id="UP000288805">
    <property type="component" value="Unassembled WGS sequence"/>
</dbReference>